<geneLocation type="plasmid" evidence="4">
    <name>pSTJ001</name>
</geneLocation>
<dbReference type="GeneID" id="43331080"/>
<protein>
    <submittedName>
        <fullName evidence="3">Uncharacterized protein</fullName>
    </submittedName>
</protein>
<evidence type="ECO:0000256" key="1">
    <source>
        <dbReference type="SAM" id="MobiDB-lite"/>
    </source>
</evidence>
<organism evidence="3 4">
    <name type="scientific">Halobacterium hubeiense</name>
    <dbReference type="NCBI Taxonomy" id="1407499"/>
    <lineage>
        <taxon>Archaea</taxon>
        <taxon>Methanobacteriati</taxon>
        <taxon>Methanobacteriota</taxon>
        <taxon>Stenosarchaea group</taxon>
        <taxon>Halobacteria</taxon>
        <taxon>Halobacteriales</taxon>
        <taxon>Halobacteriaceae</taxon>
        <taxon>Halobacterium</taxon>
    </lineage>
</organism>
<evidence type="ECO:0000313" key="3">
    <source>
        <dbReference type="EMBL" id="CQH63466.1"/>
    </source>
</evidence>
<keyword evidence="2" id="KW-1133">Transmembrane helix</keyword>
<evidence type="ECO:0000313" key="4">
    <source>
        <dbReference type="Proteomes" id="UP000066737"/>
    </source>
</evidence>
<keyword evidence="2" id="KW-0472">Membrane</keyword>
<dbReference type="Proteomes" id="UP000066737">
    <property type="component" value="Plasmid pSTJ001"/>
</dbReference>
<feature type="transmembrane region" description="Helical" evidence="2">
    <location>
        <begin position="31"/>
        <end position="52"/>
    </location>
</feature>
<dbReference type="KEGG" id="hhb:Hhub_4090"/>
<reference evidence="4" key="1">
    <citation type="journal article" date="2016" name="Environ. Microbiol.">
        <title>The complete genome of a viable archaeum isolated from 123-million-year-old rock salt.</title>
        <authorList>
            <person name="Jaakkola S.T."/>
            <person name="Pfeiffer F."/>
            <person name="Ravantti J.J."/>
            <person name="Guo Q."/>
            <person name="Liu Y."/>
            <person name="Chen X."/>
            <person name="Ma H."/>
            <person name="Yang C."/>
            <person name="Oksanen H.M."/>
            <person name="Bamford D.H."/>
        </authorList>
    </citation>
    <scope>NUCLEOTIDE SEQUENCE</scope>
    <source>
        <strain evidence="4">JI20-1</strain>
        <plasmid evidence="4">Plasmid pSTJ001</plasmid>
    </source>
</reference>
<keyword evidence="2" id="KW-0812">Transmembrane</keyword>
<feature type="region of interest" description="Disordered" evidence="1">
    <location>
        <begin position="1"/>
        <end position="24"/>
    </location>
</feature>
<evidence type="ECO:0000256" key="2">
    <source>
        <dbReference type="SAM" id="Phobius"/>
    </source>
</evidence>
<sequence>MNDPGSAMADSPPGSLQPSDDDSAGSSWWDMVWFLLPFLGFVLLLAAMAFFAA</sequence>
<dbReference type="EMBL" id="LN831303">
    <property type="protein sequence ID" value="CQH63466.1"/>
    <property type="molecule type" value="Genomic_DNA"/>
</dbReference>
<dbReference type="RefSeq" id="WP_157534009.1">
    <property type="nucleotide sequence ID" value="NZ_CEML01000004.1"/>
</dbReference>
<accession>A0A0U5D1I3</accession>
<name>A0A0U5D1I3_9EURY</name>
<keyword evidence="4" id="KW-1185">Reference proteome</keyword>
<gene>
    <name evidence="3" type="ORF">HHUB_4090</name>
</gene>
<dbReference type="AlphaFoldDB" id="A0A0U5D1I3"/>
<proteinExistence type="predicted"/>